<comment type="caution">
    <text evidence="1">The sequence shown here is derived from an EMBL/GenBank/DDBJ whole genome shotgun (WGS) entry which is preliminary data.</text>
</comment>
<keyword evidence="2" id="KW-1185">Reference proteome</keyword>
<dbReference type="Proteomes" id="UP000189761">
    <property type="component" value="Unassembled WGS sequence"/>
</dbReference>
<dbReference type="RefSeq" id="WP_071977171.1">
    <property type="nucleotide sequence ID" value="NZ_CP065424.1"/>
</dbReference>
<accession>A0A8E2LEZ9</accession>
<proteinExistence type="predicted"/>
<name>A0A8E2LEZ9_9BACI</name>
<dbReference type="InterPro" id="IPR054224">
    <property type="entry name" value="DUF6944"/>
</dbReference>
<dbReference type="AlphaFoldDB" id="A0A8E2LEZ9"/>
<dbReference type="Pfam" id="PF22116">
    <property type="entry name" value="DUF6944"/>
    <property type="match status" value="1"/>
</dbReference>
<protein>
    <submittedName>
        <fullName evidence="1">Uncharacterized protein</fullName>
    </submittedName>
</protein>
<evidence type="ECO:0000313" key="2">
    <source>
        <dbReference type="Proteomes" id="UP000189761"/>
    </source>
</evidence>
<dbReference type="EMBL" id="MTLA01000122">
    <property type="protein sequence ID" value="OOP68302.1"/>
    <property type="molecule type" value="Genomic_DNA"/>
</dbReference>
<gene>
    <name evidence="1" type="ORF">BWZ43_11110</name>
</gene>
<organism evidence="1 2">
    <name type="scientific">Heyndrickxia oleronia</name>
    <dbReference type="NCBI Taxonomy" id="38875"/>
    <lineage>
        <taxon>Bacteria</taxon>
        <taxon>Bacillati</taxon>
        <taxon>Bacillota</taxon>
        <taxon>Bacilli</taxon>
        <taxon>Bacillales</taxon>
        <taxon>Bacillaceae</taxon>
        <taxon>Heyndrickxia</taxon>
    </lineage>
</organism>
<reference evidence="1 2" key="1">
    <citation type="submission" date="2017-01" db="EMBL/GenBank/DDBJ databases">
        <title>Draft genome sequence of Bacillus oleronius.</title>
        <authorList>
            <person name="Allam M."/>
        </authorList>
    </citation>
    <scope>NUCLEOTIDE SEQUENCE [LARGE SCALE GENOMIC DNA]</scope>
    <source>
        <strain evidence="1 2">DSM 9356</strain>
    </source>
</reference>
<evidence type="ECO:0000313" key="1">
    <source>
        <dbReference type="EMBL" id="OOP68302.1"/>
    </source>
</evidence>
<sequence length="192" mass="20592">MDKRLKEIYGALTSTLGTIESAIGSTPSKLHDDVKYFLNVKGNVLQAVGNALEVDGQASTSLEKIGNQIQSIGNLTVIAGLLVHLENQAAQKLVIIGNMLQAIGSIIGSFDEFQDTTENGRLHNIIGGLLQGIGNSMQALDGAYQLHIPNRPKQDFNTIGALGSWIQAIGSEISLIGQIKEESQEINENRVE</sequence>